<accession>A0AC61U1X1</accession>
<gene>
    <name evidence="1" type="ORF">LP422_14160</name>
</gene>
<organism evidence="1 2">
    <name type="scientific">Janibacter limosus</name>
    <dbReference type="NCBI Taxonomy" id="53458"/>
    <lineage>
        <taxon>Bacteria</taxon>
        <taxon>Bacillati</taxon>
        <taxon>Actinomycetota</taxon>
        <taxon>Actinomycetes</taxon>
        <taxon>Micrococcales</taxon>
        <taxon>Intrasporangiaceae</taxon>
        <taxon>Janibacter</taxon>
    </lineage>
</organism>
<protein>
    <submittedName>
        <fullName evidence="1">Uncharacterized protein</fullName>
    </submittedName>
</protein>
<sequence length="61" mass="5963">MAQACNAAAAPFVASNNDTTRNSSASDRPSGRAADNASKDAASCPSSASPTIDSPAVLVVP</sequence>
<dbReference type="Proteomes" id="UP001059663">
    <property type="component" value="Chromosome"/>
</dbReference>
<reference evidence="1" key="1">
    <citation type="submission" date="2021-11" db="EMBL/GenBank/DDBJ databases">
        <title>Study of the species diversity of bacterial strains isolated from a unique natural object - Shulgan-Tash cave (Bashkiria).</title>
        <authorList>
            <person name="Sazanova A.L."/>
            <person name="Chirak E.R."/>
            <person name="Safronova V.I."/>
        </authorList>
    </citation>
    <scope>NUCLEOTIDE SEQUENCE</scope>
    <source>
        <strain evidence="1">P1</strain>
    </source>
</reference>
<proteinExistence type="predicted"/>
<name>A0AC61U1X1_9MICO</name>
<evidence type="ECO:0000313" key="2">
    <source>
        <dbReference type="Proteomes" id="UP001059663"/>
    </source>
</evidence>
<dbReference type="EMBL" id="CP087977">
    <property type="protein sequence ID" value="UUZ43863.1"/>
    <property type="molecule type" value="Genomic_DNA"/>
</dbReference>
<evidence type="ECO:0000313" key="1">
    <source>
        <dbReference type="EMBL" id="UUZ43863.1"/>
    </source>
</evidence>